<dbReference type="AlphaFoldDB" id="J3MNY4"/>
<dbReference type="HOGENOM" id="CLU_2313345_0_0_1"/>
<evidence type="ECO:0000313" key="2">
    <source>
        <dbReference type="EnsemblPlants" id="OB07G31160.1"/>
    </source>
</evidence>
<evidence type="ECO:0000256" key="1">
    <source>
        <dbReference type="SAM" id="MobiDB-lite"/>
    </source>
</evidence>
<proteinExistence type="predicted"/>
<feature type="compositionally biased region" description="Basic and acidic residues" evidence="1">
    <location>
        <begin position="86"/>
        <end position="100"/>
    </location>
</feature>
<keyword evidence="3" id="KW-1185">Reference proteome</keyword>
<evidence type="ECO:0000313" key="3">
    <source>
        <dbReference type="Proteomes" id="UP000006038"/>
    </source>
</evidence>
<protein>
    <submittedName>
        <fullName evidence="2">Uncharacterized protein</fullName>
    </submittedName>
</protein>
<reference evidence="2" key="2">
    <citation type="submission" date="2013-04" db="UniProtKB">
        <authorList>
            <consortium name="EnsemblPlants"/>
        </authorList>
    </citation>
    <scope>IDENTIFICATION</scope>
</reference>
<feature type="region of interest" description="Disordered" evidence="1">
    <location>
        <begin position="1"/>
        <end position="100"/>
    </location>
</feature>
<dbReference type="EnsemblPlants" id="OB07G31160.1">
    <property type="protein sequence ID" value="OB07G31160.1"/>
    <property type="gene ID" value="OB07G31160"/>
</dbReference>
<accession>J3MNY4</accession>
<name>J3MNY4_ORYBR</name>
<sequence length="100" mass="11311">PPPKPNPPTHNNAQHFPPPLRKKKNIPSKLFGCEKAAEARPGEEREEKNQRQPATKPKKKTKTGEEEGKKKAWRKSIKNSSRARKPRDASQREEGGRGRG</sequence>
<reference evidence="2" key="1">
    <citation type="journal article" date="2013" name="Nat. Commun.">
        <title>Whole-genome sequencing of Oryza brachyantha reveals mechanisms underlying Oryza genome evolution.</title>
        <authorList>
            <person name="Chen J."/>
            <person name="Huang Q."/>
            <person name="Gao D."/>
            <person name="Wang J."/>
            <person name="Lang Y."/>
            <person name="Liu T."/>
            <person name="Li B."/>
            <person name="Bai Z."/>
            <person name="Luis Goicoechea J."/>
            <person name="Liang C."/>
            <person name="Chen C."/>
            <person name="Zhang W."/>
            <person name="Sun S."/>
            <person name="Liao Y."/>
            <person name="Zhang X."/>
            <person name="Yang L."/>
            <person name="Song C."/>
            <person name="Wang M."/>
            <person name="Shi J."/>
            <person name="Liu G."/>
            <person name="Liu J."/>
            <person name="Zhou H."/>
            <person name="Zhou W."/>
            <person name="Yu Q."/>
            <person name="An N."/>
            <person name="Chen Y."/>
            <person name="Cai Q."/>
            <person name="Wang B."/>
            <person name="Liu B."/>
            <person name="Min J."/>
            <person name="Huang Y."/>
            <person name="Wu H."/>
            <person name="Li Z."/>
            <person name="Zhang Y."/>
            <person name="Yin Y."/>
            <person name="Song W."/>
            <person name="Jiang J."/>
            <person name="Jackson S.A."/>
            <person name="Wing R.A."/>
            <person name="Wang J."/>
            <person name="Chen M."/>
        </authorList>
    </citation>
    <scope>NUCLEOTIDE SEQUENCE [LARGE SCALE GENOMIC DNA]</scope>
    <source>
        <strain evidence="2">cv. IRGC 101232</strain>
    </source>
</reference>
<organism evidence="2">
    <name type="scientific">Oryza brachyantha</name>
    <name type="common">malo sina</name>
    <dbReference type="NCBI Taxonomy" id="4533"/>
    <lineage>
        <taxon>Eukaryota</taxon>
        <taxon>Viridiplantae</taxon>
        <taxon>Streptophyta</taxon>
        <taxon>Embryophyta</taxon>
        <taxon>Tracheophyta</taxon>
        <taxon>Spermatophyta</taxon>
        <taxon>Magnoliopsida</taxon>
        <taxon>Liliopsida</taxon>
        <taxon>Poales</taxon>
        <taxon>Poaceae</taxon>
        <taxon>BOP clade</taxon>
        <taxon>Oryzoideae</taxon>
        <taxon>Oryzeae</taxon>
        <taxon>Oryzinae</taxon>
        <taxon>Oryza</taxon>
    </lineage>
</organism>
<dbReference type="Proteomes" id="UP000006038">
    <property type="component" value="Chromosome 7"/>
</dbReference>
<feature type="compositionally biased region" description="Basic and acidic residues" evidence="1">
    <location>
        <begin position="35"/>
        <end position="50"/>
    </location>
</feature>
<dbReference type="Gramene" id="OB07G31160.1">
    <property type="protein sequence ID" value="OB07G31160.1"/>
    <property type="gene ID" value="OB07G31160"/>
</dbReference>
<feature type="compositionally biased region" description="Basic residues" evidence="1">
    <location>
        <begin position="71"/>
        <end position="85"/>
    </location>
</feature>